<feature type="compositionally biased region" description="Polar residues" evidence="5">
    <location>
        <begin position="422"/>
        <end position="431"/>
    </location>
</feature>
<keyword evidence="3" id="KW-0862">Zinc</keyword>
<proteinExistence type="predicted"/>
<gene>
    <name evidence="7" type="ORF">MIMGU_mgv1a002749mg</name>
</gene>
<evidence type="ECO:0000256" key="2">
    <source>
        <dbReference type="ARBA" id="ARBA00022771"/>
    </source>
</evidence>
<keyword evidence="8" id="KW-1185">Reference proteome</keyword>
<evidence type="ECO:0000256" key="3">
    <source>
        <dbReference type="ARBA" id="ARBA00022833"/>
    </source>
</evidence>
<dbReference type="GO" id="GO:0016925">
    <property type="term" value="P:protein sumoylation"/>
    <property type="evidence" value="ECO:0000318"/>
    <property type="project" value="GO_Central"/>
</dbReference>
<dbReference type="Pfam" id="PF02891">
    <property type="entry name" value="zf-MIZ"/>
    <property type="match status" value="1"/>
</dbReference>
<dbReference type="EMBL" id="KI630433">
    <property type="protein sequence ID" value="EYU40060.1"/>
    <property type="molecule type" value="Genomic_DNA"/>
</dbReference>
<dbReference type="CDD" id="cd16650">
    <property type="entry name" value="SP-RING_PIAS-like"/>
    <property type="match status" value="1"/>
</dbReference>
<dbReference type="GO" id="GO:0008270">
    <property type="term" value="F:zinc ion binding"/>
    <property type="evidence" value="ECO:0007669"/>
    <property type="project" value="UniProtKB-KW"/>
</dbReference>
<dbReference type="PANTHER" id="PTHR10782">
    <property type="entry name" value="ZINC FINGER MIZ DOMAIN-CONTAINING PROTEIN"/>
    <property type="match status" value="1"/>
</dbReference>
<evidence type="ECO:0000256" key="1">
    <source>
        <dbReference type="ARBA" id="ARBA00022723"/>
    </source>
</evidence>
<name>A0A022RM71_ERYGU</name>
<reference evidence="7 8" key="1">
    <citation type="journal article" date="2013" name="Proc. Natl. Acad. Sci. U.S.A.">
        <title>Fine-scale variation in meiotic recombination in Mimulus inferred from population shotgun sequencing.</title>
        <authorList>
            <person name="Hellsten U."/>
            <person name="Wright K.M."/>
            <person name="Jenkins J."/>
            <person name="Shu S."/>
            <person name="Yuan Y."/>
            <person name="Wessler S.R."/>
            <person name="Schmutz J."/>
            <person name="Willis J.H."/>
            <person name="Rokhsar D.S."/>
        </authorList>
    </citation>
    <scope>NUCLEOTIDE SEQUENCE [LARGE SCALE GENOMIC DNA]</scope>
    <source>
        <strain evidence="8">cv. DUN x IM62</strain>
    </source>
</reference>
<feature type="region of interest" description="Disordered" evidence="5">
    <location>
        <begin position="408"/>
        <end position="434"/>
    </location>
</feature>
<feature type="compositionally biased region" description="Polar residues" evidence="5">
    <location>
        <begin position="585"/>
        <end position="619"/>
    </location>
</feature>
<keyword evidence="2 4" id="KW-0863">Zinc-finger</keyword>
<dbReference type="GO" id="GO:0000785">
    <property type="term" value="C:chromatin"/>
    <property type="evidence" value="ECO:0000318"/>
    <property type="project" value="GO_Central"/>
</dbReference>
<feature type="compositionally biased region" description="Low complexity" evidence="5">
    <location>
        <begin position="627"/>
        <end position="641"/>
    </location>
</feature>
<evidence type="ECO:0000313" key="8">
    <source>
        <dbReference type="Proteomes" id="UP000030748"/>
    </source>
</evidence>
<accession>A0A022RM71</accession>
<organism evidence="7 8">
    <name type="scientific">Erythranthe guttata</name>
    <name type="common">Yellow monkey flower</name>
    <name type="synonym">Mimulus guttatus</name>
    <dbReference type="NCBI Taxonomy" id="4155"/>
    <lineage>
        <taxon>Eukaryota</taxon>
        <taxon>Viridiplantae</taxon>
        <taxon>Streptophyta</taxon>
        <taxon>Embryophyta</taxon>
        <taxon>Tracheophyta</taxon>
        <taxon>Spermatophyta</taxon>
        <taxon>Magnoliopsida</taxon>
        <taxon>eudicotyledons</taxon>
        <taxon>Gunneridae</taxon>
        <taxon>Pentapetalae</taxon>
        <taxon>asterids</taxon>
        <taxon>lamiids</taxon>
        <taxon>Lamiales</taxon>
        <taxon>Phrymaceae</taxon>
        <taxon>Erythranthe</taxon>
    </lineage>
</organism>
<dbReference type="InterPro" id="IPR004181">
    <property type="entry name" value="Znf_MIZ"/>
</dbReference>
<evidence type="ECO:0000256" key="5">
    <source>
        <dbReference type="SAM" id="MobiDB-lite"/>
    </source>
</evidence>
<dbReference type="AlphaFoldDB" id="A0A022RM71"/>
<dbReference type="eggNOG" id="KOG2169">
    <property type="taxonomic scope" value="Eukaryota"/>
</dbReference>
<sequence length="641" mass="70310">MAGMALTPAPVIGRTLNGGGGGVRLPHNSLNSSGVNALRISAMIERLSRFVNNSSETDASQFLNLCLSLSRGIDFAITNHEVPSMSRDLPSLVKQVCQNKNDNLLQAAIMVLMISIKSACQSGWFSDVDSEELSNLAKEIEGSFCSVSNFNSEPSCSLSVISTIMSRFYPRMKMGHIFSFLEVKPGYYAYARDFQIPKNIKSSPGDQIRLFVVQTDSIETSSCLISPAKVSFLLNGHGVEKRTNLYMDTGPQIPTVVTPLLKYGSNLLQAVGEFNGNYIIVVASMGEMRKPDSYILQDYEQQAPASVDSDSEVIVGSSRISLNCPISFTRIKTPVKGHSCKHIQCFDFDNFVDINSRRPSWRCPHCNQYVCFPDIRIDQNIVKVLKEVGPNVSDIIVSSDWSWNAVNETEDTTKKPEEDNTFSTGHDSSPQPADVMDLTQTEDAMVAFPTRETTEDVKHFPDARQSQPLTQTAAVNTNDANQTGGPLANNFWSDMLMSTFVPPSNVRPNAQIGGNIPIDTFTNTNRELEAFHGSNNALDTTSAANTLPLQQYQFRNTPVNNDYGRFQSAPRHITRVPNAVQALPAQSPTSVLQRGSVNSHNSFTPNSLSTTAPNFSTASRAHPHQVPPVSSSSLLQHIQVN</sequence>
<keyword evidence="1" id="KW-0479">Metal-binding</keyword>
<dbReference type="Proteomes" id="UP000030748">
    <property type="component" value="Unassembled WGS sequence"/>
</dbReference>
<protein>
    <recommendedName>
        <fullName evidence="6">SP-RING-type domain-containing protein</fullName>
    </recommendedName>
</protein>
<evidence type="ECO:0000256" key="4">
    <source>
        <dbReference type="PROSITE-ProRule" id="PRU00452"/>
    </source>
</evidence>
<dbReference type="Gene3D" id="3.30.40.10">
    <property type="entry name" value="Zinc/RING finger domain, C3HC4 (zinc finger)"/>
    <property type="match status" value="1"/>
</dbReference>
<feature type="domain" description="SP-RING-type" evidence="6">
    <location>
        <begin position="309"/>
        <end position="390"/>
    </location>
</feature>
<dbReference type="STRING" id="4155.A0A022RM71"/>
<dbReference type="PROSITE" id="PS51044">
    <property type="entry name" value="ZF_SP_RING"/>
    <property type="match status" value="1"/>
</dbReference>
<dbReference type="GO" id="GO:0061665">
    <property type="term" value="F:SUMO ligase activity"/>
    <property type="evidence" value="ECO:0000318"/>
    <property type="project" value="GO_Central"/>
</dbReference>
<evidence type="ECO:0000313" key="7">
    <source>
        <dbReference type="EMBL" id="EYU40060.1"/>
    </source>
</evidence>
<dbReference type="InterPro" id="IPR013083">
    <property type="entry name" value="Znf_RING/FYVE/PHD"/>
</dbReference>
<dbReference type="PANTHER" id="PTHR10782:SF4">
    <property type="entry name" value="TONALLI, ISOFORM E"/>
    <property type="match status" value="1"/>
</dbReference>
<feature type="region of interest" description="Disordered" evidence="5">
    <location>
        <begin position="585"/>
        <end position="641"/>
    </location>
</feature>
<evidence type="ECO:0000259" key="6">
    <source>
        <dbReference type="PROSITE" id="PS51044"/>
    </source>
</evidence>